<evidence type="ECO:0000256" key="1">
    <source>
        <dbReference type="SAM" id="MobiDB-lite"/>
    </source>
</evidence>
<keyword evidence="3" id="KW-1185">Reference proteome</keyword>
<proteinExistence type="predicted"/>
<accession>A0A9P6QBG1</accession>
<evidence type="ECO:0000313" key="2">
    <source>
        <dbReference type="EMBL" id="KAG0264880.1"/>
    </source>
</evidence>
<reference evidence="2" key="1">
    <citation type="journal article" date="2020" name="Fungal Divers.">
        <title>Resolving the Mortierellaceae phylogeny through synthesis of multi-gene phylogenetics and phylogenomics.</title>
        <authorList>
            <person name="Vandepol N."/>
            <person name="Liber J."/>
            <person name="Desiro A."/>
            <person name="Na H."/>
            <person name="Kennedy M."/>
            <person name="Barry K."/>
            <person name="Grigoriev I.V."/>
            <person name="Miller A.N."/>
            <person name="O'Donnell K."/>
            <person name="Stajich J.E."/>
            <person name="Bonito G."/>
        </authorList>
    </citation>
    <scope>NUCLEOTIDE SEQUENCE</scope>
    <source>
        <strain evidence="2">BC1065</strain>
    </source>
</reference>
<evidence type="ECO:0000313" key="3">
    <source>
        <dbReference type="Proteomes" id="UP000807716"/>
    </source>
</evidence>
<dbReference type="AlphaFoldDB" id="A0A9P6QBG1"/>
<feature type="compositionally biased region" description="Low complexity" evidence="1">
    <location>
        <begin position="8"/>
        <end position="22"/>
    </location>
</feature>
<name>A0A9P6QBG1_9FUNG</name>
<gene>
    <name evidence="2" type="ORF">DFQ27_000940</name>
</gene>
<dbReference type="EMBL" id="JAAAJB010000128">
    <property type="protein sequence ID" value="KAG0264880.1"/>
    <property type="molecule type" value="Genomic_DNA"/>
</dbReference>
<comment type="caution">
    <text evidence="2">The sequence shown here is derived from an EMBL/GenBank/DDBJ whole genome shotgun (WGS) entry which is preliminary data.</text>
</comment>
<dbReference type="Proteomes" id="UP000807716">
    <property type="component" value="Unassembled WGS sequence"/>
</dbReference>
<feature type="region of interest" description="Disordered" evidence="1">
    <location>
        <begin position="1"/>
        <end position="66"/>
    </location>
</feature>
<organism evidence="2 3">
    <name type="scientific">Actinomortierella ambigua</name>
    <dbReference type="NCBI Taxonomy" id="1343610"/>
    <lineage>
        <taxon>Eukaryota</taxon>
        <taxon>Fungi</taxon>
        <taxon>Fungi incertae sedis</taxon>
        <taxon>Mucoromycota</taxon>
        <taxon>Mortierellomycotina</taxon>
        <taxon>Mortierellomycetes</taxon>
        <taxon>Mortierellales</taxon>
        <taxon>Mortierellaceae</taxon>
        <taxon>Actinomortierella</taxon>
    </lineage>
</organism>
<dbReference type="OrthoDB" id="2436324at2759"/>
<sequence>MLKSPQQGMSGATAAYASTSGGPQPQNTSAVATALDDPKFALEDIGEELEDKGEETGDTANEPSRKRLHQVKKCAFKKDDLKQQEIRTIVKITKLLRPFVPKRCPNKDCTGERAHTPHVVTRDPIVMIANAVLQATGYSKFAQRLVPLVSGMSVHSLHLGTNTLYEALCSSEAHRLDAVDSSGIIFRSPAHAMSSDENSQPLYKAFFFNTEKIKSTCKAHGLFCQ</sequence>
<feature type="compositionally biased region" description="Acidic residues" evidence="1">
    <location>
        <begin position="44"/>
        <end position="57"/>
    </location>
</feature>
<protein>
    <submittedName>
        <fullName evidence="2">Uncharacterized protein</fullName>
    </submittedName>
</protein>